<dbReference type="EMBL" id="ML179372">
    <property type="protein sequence ID" value="THU89333.1"/>
    <property type="molecule type" value="Genomic_DNA"/>
</dbReference>
<evidence type="ECO:0000313" key="1">
    <source>
        <dbReference type="EMBL" id="THU89333.1"/>
    </source>
</evidence>
<accession>A0A4S8LKB7</accession>
<dbReference type="AlphaFoldDB" id="A0A4S8LKB7"/>
<sequence>MDPVVKIISADGELVFFSHLRQVSNDNGLFVLIKHLFCCVKHAKSSYLKSPPAPSSYPTLTSDAHSPAPISPLPCLNLINFDFLLDIVPRDIGGMRKREIGESGCRRRRRRRRRSWTFWVQRRCWWWW</sequence>
<keyword evidence="2" id="KW-1185">Reference proteome</keyword>
<reference evidence="1 2" key="1">
    <citation type="journal article" date="2019" name="Nat. Ecol. Evol.">
        <title>Megaphylogeny resolves global patterns of mushroom evolution.</title>
        <authorList>
            <person name="Varga T."/>
            <person name="Krizsan K."/>
            <person name="Foldi C."/>
            <person name="Dima B."/>
            <person name="Sanchez-Garcia M."/>
            <person name="Sanchez-Ramirez S."/>
            <person name="Szollosi G.J."/>
            <person name="Szarkandi J.G."/>
            <person name="Papp V."/>
            <person name="Albert L."/>
            <person name="Andreopoulos W."/>
            <person name="Angelini C."/>
            <person name="Antonin V."/>
            <person name="Barry K.W."/>
            <person name="Bougher N.L."/>
            <person name="Buchanan P."/>
            <person name="Buyck B."/>
            <person name="Bense V."/>
            <person name="Catcheside P."/>
            <person name="Chovatia M."/>
            <person name="Cooper J."/>
            <person name="Damon W."/>
            <person name="Desjardin D."/>
            <person name="Finy P."/>
            <person name="Geml J."/>
            <person name="Haridas S."/>
            <person name="Hughes K."/>
            <person name="Justo A."/>
            <person name="Karasinski D."/>
            <person name="Kautmanova I."/>
            <person name="Kiss B."/>
            <person name="Kocsube S."/>
            <person name="Kotiranta H."/>
            <person name="LaButti K.M."/>
            <person name="Lechner B.E."/>
            <person name="Liimatainen K."/>
            <person name="Lipzen A."/>
            <person name="Lukacs Z."/>
            <person name="Mihaltcheva S."/>
            <person name="Morgado L.N."/>
            <person name="Niskanen T."/>
            <person name="Noordeloos M.E."/>
            <person name="Ohm R.A."/>
            <person name="Ortiz-Santana B."/>
            <person name="Ovrebo C."/>
            <person name="Racz N."/>
            <person name="Riley R."/>
            <person name="Savchenko A."/>
            <person name="Shiryaev A."/>
            <person name="Soop K."/>
            <person name="Spirin V."/>
            <person name="Szebenyi C."/>
            <person name="Tomsovsky M."/>
            <person name="Tulloss R.E."/>
            <person name="Uehling J."/>
            <person name="Grigoriev I.V."/>
            <person name="Vagvolgyi C."/>
            <person name="Papp T."/>
            <person name="Martin F.M."/>
            <person name="Miettinen O."/>
            <person name="Hibbett D.S."/>
            <person name="Nagy L.G."/>
        </authorList>
    </citation>
    <scope>NUCLEOTIDE SEQUENCE [LARGE SCALE GENOMIC DNA]</scope>
    <source>
        <strain evidence="1 2">CBS 962.96</strain>
    </source>
</reference>
<dbReference type="Proteomes" id="UP000297245">
    <property type="component" value="Unassembled WGS sequence"/>
</dbReference>
<organism evidence="1 2">
    <name type="scientific">Dendrothele bispora (strain CBS 962.96)</name>
    <dbReference type="NCBI Taxonomy" id="1314807"/>
    <lineage>
        <taxon>Eukaryota</taxon>
        <taxon>Fungi</taxon>
        <taxon>Dikarya</taxon>
        <taxon>Basidiomycota</taxon>
        <taxon>Agaricomycotina</taxon>
        <taxon>Agaricomycetes</taxon>
        <taxon>Agaricomycetidae</taxon>
        <taxon>Agaricales</taxon>
        <taxon>Agaricales incertae sedis</taxon>
        <taxon>Dendrothele</taxon>
    </lineage>
</organism>
<protein>
    <submittedName>
        <fullName evidence="1">Uncharacterized protein</fullName>
    </submittedName>
</protein>
<gene>
    <name evidence="1" type="ORF">K435DRAFT_969174</name>
</gene>
<evidence type="ECO:0000313" key="2">
    <source>
        <dbReference type="Proteomes" id="UP000297245"/>
    </source>
</evidence>
<name>A0A4S8LKB7_DENBC</name>
<proteinExistence type="predicted"/>